<keyword evidence="5 6" id="KW-0472">Membrane</keyword>
<dbReference type="PROSITE" id="PS50850">
    <property type="entry name" value="MFS"/>
    <property type="match status" value="1"/>
</dbReference>
<dbReference type="Pfam" id="PF07690">
    <property type="entry name" value="MFS_1"/>
    <property type="match status" value="1"/>
</dbReference>
<dbReference type="InterPro" id="IPR011701">
    <property type="entry name" value="MFS"/>
</dbReference>
<feature type="transmembrane region" description="Helical" evidence="6">
    <location>
        <begin position="221"/>
        <end position="244"/>
    </location>
</feature>
<feature type="transmembrane region" description="Helical" evidence="6">
    <location>
        <begin position="283"/>
        <end position="303"/>
    </location>
</feature>
<evidence type="ECO:0000256" key="5">
    <source>
        <dbReference type="ARBA" id="ARBA00023136"/>
    </source>
</evidence>
<keyword evidence="4 6" id="KW-1133">Transmembrane helix</keyword>
<feature type="transmembrane region" description="Helical" evidence="6">
    <location>
        <begin position="103"/>
        <end position="121"/>
    </location>
</feature>
<evidence type="ECO:0000256" key="6">
    <source>
        <dbReference type="SAM" id="Phobius"/>
    </source>
</evidence>
<proteinExistence type="predicted"/>
<gene>
    <name evidence="8" type="ORF">ACFOZ4_04515</name>
</gene>
<evidence type="ECO:0000256" key="4">
    <source>
        <dbReference type="ARBA" id="ARBA00022989"/>
    </source>
</evidence>
<dbReference type="SUPFAM" id="SSF103473">
    <property type="entry name" value="MFS general substrate transporter"/>
    <property type="match status" value="1"/>
</dbReference>
<reference evidence="9" key="1">
    <citation type="journal article" date="2019" name="Int. J. Syst. Evol. Microbiol.">
        <title>The Global Catalogue of Microorganisms (GCM) 10K type strain sequencing project: providing services to taxonomists for standard genome sequencing and annotation.</title>
        <authorList>
            <consortium name="The Broad Institute Genomics Platform"/>
            <consortium name="The Broad Institute Genome Sequencing Center for Infectious Disease"/>
            <person name="Wu L."/>
            <person name="Ma J."/>
        </authorList>
    </citation>
    <scope>NUCLEOTIDE SEQUENCE [LARGE SCALE GENOMIC DNA]</scope>
    <source>
        <strain evidence="9">CGMCC 4.7289</strain>
    </source>
</reference>
<organism evidence="8 9">
    <name type="scientific">Hamadaea flava</name>
    <dbReference type="NCBI Taxonomy" id="1742688"/>
    <lineage>
        <taxon>Bacteria</taxon>
        <taxon>Bacillati</taxon>
        <taxon>Actinomycetota</taxon>
        <taxon>Actinomycetes</taxon>
        <taxon>Micromonosporales</taxon>
        <taxon>Micromonosporaceae</taxon>
        <taxon>Hamadaea</taxon>
    </lineage>
</organism>
<comment type="subcellular location">
    <subcellularLocation>
        <location evidence="1">Cell membrane</location>
        <topology evidence="1">Multi-pass membrane protein</topology>
    </subcellularLocation>
</comment>
<dbReference type="InterPro" id="IPR036259">
    <property type="entry name" value="MFS_trans_sf"/>
</dbReference>
<keyword evidence="3 6" id="KW-0812">Transmembrane</keyword>
<name>A0ABV8LG07_9ACTN</name>
<comment type="caution">
    <text evidence="8">The sequence shown here is derived from an EMBL/GenBank/DDBJ whole genome shotgun (WGS) entry which is preliminary data.</text>
</comment>
<feature type="domain" description="Major facilitator superfamily (MFS) profile" evidence="7">
    <location>
        <begin position="6"/>
        <end position="397"/>
    </location>
</feature>
<feature type="transmembrane region" description="Helical" evidence="6">
    <location>
        <begin position="349"/>
        <end position="368"/>
    </location>
</feature>
<feature type="transmembrane region" description="Helical" evidence="6">
    <location>
        <begin position="309"/>
        <end position="328"/>
    </location>
</feature>
<dbReference type="PANTHER" id="PTHR23513">
    <property type="entry name" value="INTEGRAL MEMBRANE EFFLUX PROTEIN-RELATED"/>
    <property type="match status" value="1"/>
</dbReference>
<accession>A0ABV8LG07</accession>
<evidence type="ECO:0000256" key="2">
    <source>
        <dbReference type="ARBA" id="ARBA00022475"/>
    </source>
</evidence>
<feature type="transmembrane region" description="Helical" evidence="6">
    <location>
        <begin position="76"/>
        <end position="97"/>
    </location>
</feature>
<feature type="transmembrane region" description="Helical" evidence="6">
    <location>
        <begin position="142"/>
        <end position="164"/>
    </location>
</feature>
<sequence>MSALTPLRHAPFRYLLLGRTSSMLGNSVAPMALAFAVLDLTGSVRDLGFVVAARSLTNVVFILFGGVLADRLPRRLVMIGSNTLAALTQGVVAILLFTHSATFGLLMALAALNGLVAAFSFPAMSAIAGQVVPDEIRQQSNALIRLSVNVVGIGGAAVGGLLVAAFGSGWSIAIDAASFALAGVFFAFIRVPSVRAASTGERASTLHELRVGWREFVARPWLWAVVAGFCVLNMMLSAGLSVLGPSVADEHFGRTAWGLIVAAELAGLALGGLIALRLKVRRFLLVGVIAMAPVVPVLLGLGLTPYAPLLIGLNLLAGIGIEIFGVSWETSMQRHVPADLLARVYSWDMLGSIVAVPIGQAVAGPVAAAVGTPAALVGAGVLSLVAVLGMVLVPAVRNLDNTPAPAAEPLVEPASV</sequence>
<dbReference type="InterPro" id="IPR020846">
    <property type="entry name" value="MFS_dom"/>
</dbReference>
<dbReference type="Proteomes" id="UP001595816">
    <property type="component" value="Unassembled WGS sequence"/>
</dbReference>
<evidence type="ECO:0000259" key="7">
    <source>
        <dbReference type="PROSITE" id="PS50850"/>
    </source>
</evidence>
<keyword evidence="2" id="KW-1003">Cell membrane</keyword>
<evidence type="ECO:0000313" key="9">
    <source>
        <dbReference type="Proteomes" id="UP001595816"/>
    </source>
</evidence>
<dbReference type="CDD" id="cd06173">
    <property type="entry name" value="MFS_MefA_like"/>
    <property type="match status" value="1"/>
</dbReference>
<feature type="transmembrane region" description="Helical" evidence="6">
    <location>
        <begin position="374"/>
        <end position="393"/>
    </location>
</feature>
<feature type="transmembrane region" description="Helical" evidence="6">
    <location>
        <begin position="47"/>
        <end position="69"/>
    </location>
</feature>
<protein>
    <submittedName>
        <fullName evidence="8">MFS transporter</fullName>
    </submittedName>
</protein>
<evidence type="ECO:0000313" key="8">
    <source>
        <dbReference type="EMBL" id="MFC4129862.1"/>
    </source>
</evidence>
<dbReference type="RefSeq" id="WP_253760101.1">
    <property type="nucleotide sequence ID" value="NZ_JAMZDZ010000001.1"/>
</dbReference>
<feature type="transmembrane region" description="Helical" evidence="6">
    <location>
        <begin position="170"/>
        <end position="189"/>
    </location>
</feature>
<feature type="transmembrane region" description="Helical" evidence="6">
    <location>
        <begin position="12"/>
        <end position="35"/>
    </location>
</feature>
<evidence type="ECO:0000256" key="1">
    <source>
        <dbReference type="ARBA" id="ARBA00004651"/>
    </source>
</evidence>
<dbReference type="Gene3D" id="1.20.1250.20">
    <property type="entry name" value="MFS general substrate transporter like domains"/>
    <property type="match status" value="1"/>
</dbReference>
<feature type="transmembrane region" description="Helical" evidence="6">
    <location>
        <begin position="256"/>
        <end position="276"/>
    </location>
</feature>
<dbReference type="EMBL" id="JBHSAY010000003">
    <property type="protein sequence ID" value="MFC4129862.1"/>
    <property type="molecule type" value="Genomic_DNA"/>
</dbReference>
<keyword evidence="9" id="KW-1185">Reference proteome</keyword>
<dbReference type="PANTHER" id="PTHR23513:SF11">
    <property type="entry name" value="STAPHYLOFERRIN A TRANSPORTER"/>
    <property type="match status" value="1"/>
</dbReference>
<evidence type="ECO:0000256" key="3">
    <source>
        <dbReference type="ARBA" id="ARBA00022692"/>
    </source>
</evidence>